<feature type="non-terminal residue" evidence="1">
    <location>
        <position position="169"/>
    </location>
</feature>
<name>A0A941EGP7_9ACTN</name>
<gene>
    <name evidence="1" type="ORF">KDK95_29250</name>
</gene>
<dbReference type="EMBL" id="JAGSOH010000131">
    <property type="protein sequence ID" value="MBR7830423.1"/>
    <property type="molecule type" value="Genomic_DNA"/>
</dbReference>
<keyword evidence="2" id="KW-1185">Reference proteome</keyword>
<dbReference type="AlphaFoldDB" id="A0A941EGP7"/>
<proteinExistence type="predicted"/>
<protein>
    <submittedName>
        <fullName evidence="1">Uncharacterized protein</fullName>
    </submittedName>
</protein>
<accession>A0A941EGP7</accession>
<evidence type="ECO:0000313" key="2">
    <source>
        <dbReference type="Proteomes" id="UP000676325"/>
    </source>
</evidence>
<reference evidence="1" key="1">
    <citation type="submission" date="2021-04" db="EMBL/GenBank/DDBJ databases">
        <title>Genome based classification of Actinospica acidithermotolerans sp. nov., an actinobacterium isolated from an Indonesian hot spring.</title>
        <authorList>
            <person name="Kusuma A.B."/>
            <person name="Putra K.E."/>
            <person name="Nafisah S."/>
            <person name="Loh J."/>
            <person name="Nouioui I."/>
            <person name="Goodfellow M."/>
        </authorList>
    </citation>
    <scope>NUCLEOTIDE SEQUENCE</scope>
    <source>
        <strain evidence="1">MGRD01-02</strain>
    </source>
</reference>
<comment type="caution">
    <text evidence="1">The sequence shown here is derived from an EMBL/GenBank/DDBJ whole genome shotgun (WGS) entry which is preliminary data.</text>
</comment>
<evidence type="ECO:0000313" key="1">
    <source>
        <dbReference type="EMBL" id="MBR7830423.1"/>
    </source>
</evidence>
<organism evidence="1 2">
    <name type="scientific">Actinospica acidithermotolerans</name>
    <dbReference type="NCBI Taxonomy" id="2828514"/>
    <lineage>
        <taxon>Bacteria</taxon>
        <taxon>Bacillati</taxon>
        <taxon>Actinomycetota</taxon>
        <taxon>Actinomycetes</taxon>
        <taxon>Catenulisporales</taxon>
        <taxon>Actinospicaceae</taxon>
        <taxon>Actinospica</taxon>
    </lineage>
</organism>
<sequence>MDGLAHLFEGPADLVGRRAALAAALERLPVTREDGLRSVLGAAPLAESVGSGARGLGQEAIPVLEPLAGLLPDGIRRGDAVSVQARGGMCDYLALALLAGALASGLWCAVVGVPELGGLALADLAAGAGAGDRGAALDRLLVVASPGEAWPEVVAAPADGVDLVLVRPC</sequence>
<dbReference type="Proteomes" id="UP000676325">
    <property type="component" value="Unassembled WGS sequence"/>
</dbReference>